<dbReference type="InterPro" id="IPR011990">
    <property type="entry name" value="TPR-like_helical_dom_sf"/>
</dbReference>
<evidence type="ECO:0000313" key="2">
    <source>
        <dbReference type="Proteomes" id="UP000029692"/>
    </source>
</evidence>
<dbReference type="Proteomes" id="UP000029692">
    <property type="component" value="Unassembled WGS sequence"/>
</dbReference>
<dbReference type="OrthoDB" id="350674at2"/>
<organism evidence="1 2">
    <name type="scientific">Spirochaeta lutea</name>
    <dbReference type="NCBI Taxonomy" id="1480694"/>
    <lineage>
        <taxon>Bacteria</taxon>
        <taxon>Pseudomonadati</taxon>
        <taxon>Spirochaetota</taxon>
        <taxon>Spirochaetia</taxon>
        <taxon>Spirochaetales</taxon>
        <taxon>Spirochaetaceae</taxon>
        <taxon>Spirochaeta</taxon>
    </lineage>
</organism>
<evidence type="ECO:0000313" key="1">
    <source>
        <dbReference type="EMBL" id="KGE73696.1"/>
    </source>
</evidence>
<keyword evidence="2" id="KW-1185">Reference proteome</keyword>
<dbReference type="eggNOG" id="COG0457">
    <property type="taxonomic scope" value="Bacteria"/>
</dbReference>
<proteinExistence type="predicted"/>
<dbReference type="RefSeq" id="WP_037544604.1">
    <property type="nucleotide sequence ID" value="NZ_JNUP01000003.1"/>
</dbReference>
<sequence length="312" mass="36730">MEQSDHKCEAELSSSWSCLRSGDLAGSYQILNDCLLTHFDHPDVLTALKYVNFWREREKYLGDHRDVYTKIEYLLQQWPIFLEFQTRNPTNNEECNYGFRFYFFGTVNRMLDQILQKTDILEPALQLRKGICFKGMGDYDQAVQILEQASLEKAEDPDIIAQLADAYALVGETNLSKVFFREAFFIGPNEISYVFLESEMIQRLFKAVQEKVGTDKLFLEWVPVYGELFRVFSVKRELRAVEYGRLRQSVYALERELANQQVSDPTIMPRLLTKYFWIIDHLISIHEEKSRIQEILLKIRSLNSEIHTLYTK</sequence>
<dbReference type="STRING" id="1480694.DC28_00180"/>
<dbReference type="SUPFAM" id="SSF48452">
    <property type="entry name" value="TPR-like"/>
    <property type="match status" value="1"/>
</dbReference>
<reference evidence="1 2" key="1">
    <citation type="submission" date="2014-05" db="EMBL/GenBank/DDBJ databases">
        <title>De novo Genome Sequence of Spirocheata sp.</title>
        <authorList>
            <person name="Shivani Y."/>
            <person name="Subhash Y."/>
            <person name="Tushar L."/>
            <person name="Sasikala C."/>
            <person name="Ramana C.V."/>
        </authorList>
    </citation>
    <scope>NUCLEOTIDE SEQUENCE [LARGE SCALE GENOMIC DNA]</scope>
    <source>
        <strain evidence="1 2">JC230</strain>
    </source>
</reference>
<dbReference type="EMBL" id="JNUP01000003">
    <property type="protein sequence ID" value="KGE73696.1"/>
    <property type="molecule type" value="Genomic_DNA"/>
</dbReference>
<accession>A0A098R1N5</accession>
<dbReference type="AlphaFoldDB" id="A0A098R1N5"/>
<gene>
    <name evidence="1" type="ORF">DC28_00180</name>
</gene>
<name>A0A098R1N5_9SPIO</name>
<comment type="caution">
    <text evidence="1">The sequence shown here is derived from an EMBL/GenBank/DDBJ whole genome shotgun (WGS) entry which is preliminary data.</text>
</comment>
<dbReference type="Gene3D" id="1.25.40.10">
    <property type="entry name" value="Tetratricopeptide repeat domain"/>
    <property type="match status" value="1"/>
</dbReference>
<protein>
    <submittedName>
        <fullName evidence="1">Uncharacterized protein</fullName>
    </submittedName>
</protein>